<feature type="region of interest" description="Disordered" evidence="8">
    <location>
        <begin position="1"/>
        <end position="159"/>
    </location>
</feature>
<evidence type="ECO:0000259" key="10">
    <source>
        <dbReference type="Pfam" id="PF01699"/>
    </source>
</evidence>
<keyword evidence="4" id="KW-0406">Ion transport</keyword>
<accession>A0A3S3P9A9</accession>
<feature type="compositionally biased region" description="Basic and acidic residues" evidence="8">
    <location>
        <begin position="1"/>
        <end position="25"/>
    </location>
</feature>
<keyword evidence="12" id="KW-1185">Reference proteome</keyword>
<gene>
    <name evidence="11" type="ORF">B4U79_02526</name>
</gene>
<evidence type="ECO:0000256" key="6">
    <source>
        <dbReference type="ARBA" id="ARBA00022989"/>
    </source>
</evidence>
<dbReference type="GO" id="GO:0005262">
    <property type="term" value="F:calcium channel activity"/>
    <property type="evidence" value="ECO:0007669"/>
    <property type="project" value="TreeGrafter"/>
</dbReference>
<feature type="transmembrane region" description="Helical" evidence="9">
    <location>
        <begin position="257"/>
        <end position="279"/>
    </location>
</feature>
<keyword evidence="4" id="KW-0109">Calcium transport</keyword>
<comment type="subcellular location">
    <subcellularLocation>
        <location evidence="1">Membrane</location>
        <topology evidence="1">Multi-pass membrane protein</topology>
    </subcellularLocation>
</comment>
<dbReference type="Pfam" id="PF01699">
    <property type="entry name" value="Na_Ca_ex"/>
    <property type="match status" value="1"/>
</dbReference>
<dbReference type="InterPro" id="IPR004481">
    <property type="entry name" value="K/Na/Ca-exchanger"/>
</dbReference>
<dbReference type="GO" id="GO:0008273">
    <property type="term" value="F:calcium, potassium:sodium antiporter activity"/>
    <property type="evidence" value="ECO:0007669"/>
    <property type="project" value="TreeGrafter"/>
</dbReference>
<organism evidence="11 12">
    <name type="scientific">Dinothrombium tinctorium</name>
    <dbReference type="NCBI Taxonomy" id="1965070"/>
    <lineage>
        <taxon>Eukaryota</taxon>
        <taxon>Metazoa</taxon>
        <taxon>Ecdysozoa</taxon>
        <taxon>Arthropoda</taxon>
        <taxon>Chelicerata</taxon>
        <taxon>Arachnida</taxon>
        <taxon>Acari</taxon>
        <taxon>Acariformes</taxon>
        <taxon>Trombidiformes</taxon>
        <taxon>Prostigmata</taxon>
        <taxon>Anystina</taxon>
        <taxon>Parasitengona</taxon>
        <taxon>Trombidioidea</taxon>
        <taxon>Trombidiidae</taxon>
        <taxon>Dinothrombium</taxon>
    </lineage>
</organism>
<feature type="transmembrane region" description="Helical" evidence="9">
    <location>
        <begin position="180"/>
        <end position="203"/>
    </location>
</feature>
<feature type="domain" description="Sodium/calcium exchanger membrane region" evidence="10">
    <location>
        <begin position="186"/>
        <end position="294"/>
    </location>
</feature>
<feature type="compositionally biased region" description="Basic and acidic residues" evidence="8">
    <location>
        <begin position="36"/>
        <end position="112"/>
    </location>
</feature>
<evidence type="ECO:0000256" key="9">
    <source>
        <dbReference type="SAM" id="Phobius"/>
    </source>
</evidence>
<dbReference type="Gene3D" id="1.20.1420.30">
    <property type="entry name" value="NCX, central ion-binding region"/>
    <property type="match status" value="1"/>
</dbReference>
<proteinExistence type="inferred from homology"/>
<dbReference type="EMBL" id="NCKU01000040">
    <property type="protein sequence ID" value="RWS17745.1"/>
    <property type="molecule type" value="Genomic_DNA"/>
</dbReference>
<evidence type="ECO:0000256" key="8">
    <source>
        <dbReference type="SAM" id="MobiDB-lite"/>
    </source>
</evidence>
<dbReference type="InterPro" id="IPR044880">
    <property type="entry name" value="NCX_ion-bd_dom_sf"/>
</dbReference>
<dbReference type="PANTHER" id="PTHR10846:SF73">
    <property type="entry name" value="SODIUM_CALCIUM EXCHANGER MEMBRANE REGION DOMAIN-CONTAINING PROTEIN"/>
    <property type="match status" value="1"/>
</dbReference>
<dbReference type="InterPro" id="IPR004837">
    <property type="entry name" value="NaCa_Exmemb"/>
</dbReference>
<comment type="similarity">
    <text evidence="2">Belongs to the Ca(2+):cation antiporter (CaCA) (TC 2.A.19) family. SLC24A subfamily.</text>
</comment>
<evidence type="ECO:0000256" key="3">
    <source>
        <dbReference type="ARBA" id="ARBA00022449"/>
    </source>
</evidence>
<keyword evidence="7 9" id="KW-0472">Membrane</keyword>
<evidence type="ECO:0000256" key="5">
    <source>
        <dbReference type="ARBA" id="ARBA00022692"/>
    </source>
</evidence>
<keyword evidence="5 9" id="KW-0812">Transmembrane</keyword>
<evidence type="ECO:0000313" key="12">
    <source>
        <dbReference type="Proteomes" id="UP000285301"/>
    </source>
</evidence>
<feature type="compositionally biased region" description="Polar residues" evidence="8">
    <location>
        <begin position="131"/>
        <end position="146"/>
    </location>
</feature>
<evidence type="ECO:0000313" key="11">
    <source>
        <dbReference type="EMBL" id="RWS17745.1"/>
    </source>
</evidence>
<dbReference type="STRING" id="1965070.A0A3S3P9A9"/>
<protein>
    <submittedName>
        <fullName evidence="11">Sodium/potassium/calcium exchanger-like protein</fullName>
    </submittedName>
</protein>
<evidence type="ECO:0000256" key="4">
    <source>
        <dbReference type="ARBA" id="ARBA00022568"/>
    </source>
</evidence>
<keyword evidence="6 9" id="KW-1133">Transmembrane helix</keyword>
<dbReference type="PANTHER" id="PTHR10846">
    <property type="entry name" value="SODIUM/POTASSIUM/CALCIUM EXCHANGER"/>
    <property type="match status" value="1"/>
</dbReference>
<sequence>MLFSEDNERGEDNKRDEDNQNRGKQESANSSIGAESESKNETRITENEEKTNKSESIDEESGGRSEGNETALEKNKQKNDEIKPNETKNGKSVNKEINEKAKGKEAVKEGRIAMKVGANKTEHKPIRANQIEKTSPETPKTSQRPTEASPKIKRPKRCTPPAYKEFPPDIFGQTLRSHGFIIVHIAVACYMFYCLAIVCDHYFLPSLEECAQRLNLSEDVAGATFMAAGSSAPELFTAILGVFVAKGDVGIGTIVGSAVFNILFVIGLCGVLTGIFYAISKKRFFSSVTPVIHCGKFLLALYSFCRS</sequence>
<dbReference type="GO" id="GO:0005886">
    <property type="term" value="C:plasma membrane"/>
    <property type="evidence" value="ECO:0007669"/>
    <property type="project" value="TreeGrafter"/>
</dbReference>
<feature type="transmembrane region" description="Helical" evidence="9">
    <location>
        <begin position="223"/>
        <end position="245"/>
    </location>
</feature>
<reference evidence="11 12" key="1">
    <citation type="journal article" date="2018" name="Gigascience">
        <title>Genomes of trombidid mites reveal novel predicted allergens and laterally-transferred genes associated with secondary metabolism.</title>
        <authorList>
            <person name="Dong X."/>
            <person name="Chaisiri K."/>
            <person name="Xia D."/>
            <person name="Armstrong S.D."/>
            <person name="Fang Y."/>
            <person name="Donnelly M.J."/>
            <person name="Kadowaki T."/>
            <person name="McGarry J.W."/>
            <person name="Darby A.C."/>
            <person name="Makepeace B.L."/>
        </authorList>
    </citation>
    <scope>NUCLEOTIDE SEQUENCE [LARGE SCALE GENOMIC DNA]</scope>
    <source>
        <strain evidence="11">UoL-WK</strain>
    </source>
</reference>
<keyword evidence="4" id="KW-0106">Calcium</keyword>
<name>A0A3S3P9A9_9ACAR</name>
<keyword evidence="3" id="KW-0050">Antiport</keyword>
<keyword evidence="4" id="KW-0813">Transport</keyword>
<evidence type="ECO:0000256" key="2">
    <source>
        <dbReference type="ARBA" id="ARBA00005364"/>
    </source>
</evidence>
<dbReference type="GO" id="GO:0006874">
    <property type="term" value="P:intracellular calcium ion homeostasis"/>
    <property type="evidence" value="ECO:0007669"/>
    <property type="project" value="TreeGrafter"/>
</dbReference>
<comment type="caution">
    <text evidence="11">The sequence shown here is derived from an EMBL/GenBank/DDBJ whole genome shotgun (WGS) entry which is preliminary data.</text>
</comment>
<dbReference type="Proteomes" id="UP000285301">
    <property type="component" value="Unassembled WGS sequence"/>
</dbReference>
<evidence type="ECO:0000256" key="7">
    <source>
        <dbReference type="ARBA" id="ARBA00023136"/>
    </source>
</evidence>
<dbReference type="AlphaFoldDB" id="A0A3S3P9A9"/>
<dbReference type="OrthoDB" id="2127281at2759"/>
<evidence type="ECO:0000256" key="1">
    <source>
        <dbReference type="ARBA" id="ARBA00004141"/>
    </source>
</evidence>